<evidence type="ECO:0000313" key="2">
    <source>
        <dbReference type="EMBL" id="XDQ14389.1"/>
    </source>
</evidence>
<protein>
    <recommendedName>
        <fullName evidence="1">PucR C-terminal helix-turn-helix domain-containing protein</fullName>
    </recommendedName>
</protein>
<reference evidence="2" key="1">
    <citation type="submission" date="2024-07" db="EMBL/GenBank/DDBJ databases">
        <authorList>
            <person name="Yu S.T."/>
        </authorList>
    </citation>
    <scope>NUCLEOTIDE SEQUENCE</scope>
    <source>
        <strain evidence="2">R11</strain>
    </source>
</reference>
<organism evidence="2">
    <name type="scientific">Streptomyces sp. R11</name>
    <dbReference type="NCBI Taxonomy" id="3238625"/>
    <lineage>
        <taxon>Bacteria</taxon>
        <taxon>Bacillati</taxon>
        <taxon>Actinomycetota</taxon>
        <taxon>Actinomycetes</taxon>
        <taxon>Kitasatosporales</taxon>
        <taxon>Streptomycetaceae</taxon>
        <taxon>Streptomyces</taxon>
    </lineage>
</organism>
<sequence>MHDSYRDAAPALRAGSRLEPVGRVFTVTDLRVPQLAASVVRRETLITWAECGYPFVRTAERLVVHRDTLLHRLTTTGDR</sequence>
<dbReference type="Pfam" id="PF13556">
    <property type="entry name" value="HTH_30"/>
    <property type="match status" value="1"/>
</dbReference>
<accession>A0AB39NB54</accession>
<evidence type="ECO:0000259" key="1">
    <source>
        <dbReference type="Pfam" id="PF13556"/>
    </source>
</evidence>
<feature type="domain" description="PucR C-terminal helix-turn-helix" evidence="1">
    <location>
        <begin position="43"/>
        <end position="74"/>
    </location>
</feature>
<dbReference type="EMBL" id="CP163432">
    <property type="protein sequence ID" value="XDQ14389.1"/>
    <property type="molecule type" value="Genomic_DNA"/>
</dbReference>
<dbReference type="RefSeq" id="WP_369274356.1">
    <property type="nucleotide sequence ID" value="NZ_CP163432.1"/>
</dbReference>
<proteinExistence type="predicted"/>
<dbReference type="Gene3D" id="1.10.10.2840">
    <property type="entry name" value="PucR C-terminal helix-turn-helix domain"/>
    <property type="match status" value="1"/>
</dbReference>
<gene>
    <name evidence="2" type="ORF">AB5J55_34515</name>
</gene>
<name>A0AB39NB54_9ACTN</name>
<dbReference type="InterPro" id="IPR042070">
    <property type="entry name" value="PucR_C-HTH_sf"/>
</dbReference>
<dbReference type="AlphaFoldDB" id="A0AB39NB54"/>
<dbReference type="InterPro" id="IPR025736">
    <property type="entry name" value="PucR_C-HTH_dom"/>
</dbReference>